<dbReference type="Proteomes" id="UP000299102">
    <property type="component" value="Unassembled WGS sequence"/>
</dbReference>
<comment type="caution">
    <text evidence="2">The sequence shown here is derived from an EMBL/GenBank/DDBJ whole genome shotgun (WGS) entry which is preliminary data.</text>
</comment>
<evidence type="ECO:0000256" key="1">
    <source>
        <dbReference type="SAM" id="MobiDB-lite"/>
    </source>
</evidence>
<gene>
    <name evidence="2" type="ORF">EVAR_94425_1</name>
</gene>
<proteinExistence type="predicted"/>
<protein>
    <submittedName>
        <fullName evidence="2">Uncharacterized protein</fullName>
    </submittedName>
</protein>
<dbReference type="EMBL" id="BGZK01000076">
    <property type="protein sequence ID" value="GBP16087.1"/>
    <property type="molecule type" value="Genomic_DNA"/>
</dbReference>
<organism evidence="2 3">
    <name type="scientific">Eumeta variegata</name>
    <name type="common">Bagworm moth</name>
    <name type="synonym">Eumeta japonica</name>
    <dbReference type="NCBI Taxonomy" id="151549"/>
    <lineage>
        <taxon>Eukaryota</taxon>
        <taxon>Metazoa</taxon>
        <taxon>Ecdysozoa</taxon>
        <taxon>Arthropoda</taxon>
        <taxon>Hexapoda</taxon>
        <taxon>Insecta</taxon>
        <taxon>Pterygota</taxon>
        <taxon>Neoptera</taxon>
        <taxon>Endopterygota</taxon>
        <taxon>Lepidoptera</taxon>
        <taxon>Glossata</taxon>
        <taxon>Ditrysia</taxon>
        <taxon>Tineoidea</taxon>
        <taxon>Psychidae</taxon>
        <taxon>Oiketicinae</taxon>
        <taxon>Eumeta</taxon>
    </lineage>
</organism>
<accession>A0A4C1TQ41</accession>
<feature type="region of interest" description="Disordered" evidence="1">
    <location>
        <begin position="1"/>
        <end position="33"/>
    </location>
</feature>
<reference evidence="2 3" key="1">
    <citation type="journal article" date="2019" name="Commun. Biol.">
        <title>The bagworm genome reveals a unique fibroin gene that provides high tensile strength.</title>
        <authorList>
            <person name="Kono N."/>
            <person name="Nakamura H."/>
            <person name="Ohtoshi R."/>
            <person name="Tomita M."/>
            <person name="Numata K."/>
            <person name="Arakawa K."/>
        </authorList>
    </citation>
    <scope>NUCLEOTIDE SEQUENCE [LARGE SCALE GENOMIC DNA]</scope>
</reference>
<evidence type="ECO:0000313" key="3">
    <source>
        <dbReference type="Proteomes" id="UP000299102"/>
    </source>
</evidence>
<evidence type="ECO:0000313" key="2">
    <source>
        <dbReference type="EMBL" id="GBP16087.1"/>
    </source>
</evidence>
<dbReference type="AlphaFoldDB" id="A0A4C1TQ41"/>
<feature type="compositionally biased region" description="Polar residues" evidence="1">
    <location>
        <begin position="1"/>
        <end position="12"/>
    </location>
</feature>
<keyword evidence="3" id="KW-1185">Reference proteome</keyword>
<name>A0A4C1TQ41_EUMVA</name>
<sequence>MRFPNTTANTSRLLPAHEDDVRASTPHGAAGRPRVVFERPTGRARPSPSRYRIVLPDHSSYDCPSVEDEFTDRPCQIYSGGVSTSGSLLNEAEGDPNNYNTMKRVNRFWFKNGRRARRIRDASSSLVNSRRTRAFRNRVFRSEFAAGALF</sequence>